<dbReference type="AlphaFoldDB" id="A0A2L1UAH4"/>
<dbReference type="RefSeq" id="WP_077996858.1">
    <property type="nucleotide sequence ID" value="NZ_CP019655.1"/>
</dbReference>
<evidence type="ECO:0000313" key="2">
    <source>
        <dbReference type="EMBL" id="AVF25104.1"/>
    </source>
</evidence>
<name>A0A2L1UAH4_9BACL</name>
<proteinExistence type="predicted"/>
<organism evidence="2 3">
    <name type="scientific">Paenibacillus larvae subsp. larvae</name>
    <dbReference type="NCBI Taxonomy" id="147375"/>
    <lineage>
        <taxon>Bacteria</taxon>
        <taxon>Bacillati</taxon>
        <taxon>Bacillota</taxon>
        <taxon>Bacilli</taxon>
        <taxon>Bacillales</taxon>
        <taxon>Paenibacillaceae</taxon>
        <taxon>Paenibacillus</taxon>
    </lineage>
</organism>
<evidence type="ECO:0000256" key="1">
    <source>
        <dbReference type="SAM" id="MobiDB-lite"/>
    </source>
</evidence>
<feature type="compositionally biased region" description="Basic and acidic residues" evidence="1">
    <location>
        <begin position="1"/>
        <end position="12"/>
    </location>
</feature>
<evidence type="ECO:0000313" key="3">
    <source>
        <dbReference type="Proteomes" id="UP000239833"/>
    </source>
</evidence>
<gene>
    <name evidence="2" type="ORF">ERICIII_00897</name>
</gene>
<reference evidence="3" key="1">
    <citation type="submission" date="2017-02" db="EMBL/GenBank/DDBJ databases">
        <title>Delineation of Paenibacillus larvae strains originating from foulbrood outbreaks.</title>
        <authorList>
            <person name="Beims H."/>
            <person name="Bunk B."/>
            <person name="Sproeer C."/>
            <person name="Mohr K.I."/>
            <person name="Pradella S."/>
            <person name="Guenther G."/>
            <person name="Rohde M."/>
            <person name="von der Ohe W."/>
            <person name="Steinert M."/>
        </authorList>
    </citation>
    <scope>NUCLEOTIDE SEQUENCE [LARGE SCALE GENOMIC DNA]</scope>
    <source>
        <strain evidence="3">Eric_III</strain>
    </source>
</reference>
<sequence length="60" mass="6872">MFEHIVKEREEQENAETPPDSPAAEQRIRDLEEALNKQKEDMDKAIMELTFALGGAKKDV</sequence>
<dbReference type="GeneID" id="64217709"/>
<feature type="region of interest" description="Disordered" evidence="1">
    <location>
        <begin position="1"/>
        <end position="26"/>
    </location>
</feature>
<accession>A0A2L1UAH4</accession>
<protein>
    <submittedName>
        <fullName evidence="2">Uncharacterized protein</fullName>
    </submittedName>
</protein>
<dbReference type="Proteomes" id="UP000239833">
    <property type="component" value="Chromosome"/>
</dbReference>
<dbReference type="EMBL" id="CP019655">
    <property type="protein sequence ID" value="AVF25104.1"/>
    <property type="molecule type" value="Genomic_DNA"/>
</dbReference>